<dbReference type="SUPFAM" id="SSF55729">
    <property type="entry name" value="Acyl-CoA N-acyltransferases (Nat)"/>
    <property type="match status" value="1"/>
</dbReference>
<dbReference type="InterPro" id="IPR052523">
    <property type="entry name" value="Trichothecene_AcTrans"/>
</dbReference>
<dbReference type="OrthoDB" id="2744543at2759"/>
<reference evidence="3" key="1">
    <citation type="submission" date="2019-06" db="EMBL/GenBank/DDBJ databases">
        <authorList>
            <person name="Broberg M."/>
        </authorList>
    </citation>
    <scope>NUCLEOTIDE SEQUENCE [LARGE SCALE GENOMIC DNA]</scope>
</reference>
<gene>
    <name evidence="2" type="ORF">CSOL1703_00010040</name>
</gene>
<proteinExistence type="predicted"/>
<reference evidence="2 3" key="2">
    <citation type="submission" date="2021-10" db="EMBL/GenBank/DDBJ databases">
        <authorList>
            <person name="Piombo E."/>
        </authorList>
    </citation>
    <scope>NUCLEOTIDE SEQUENCE [LARGE SCALE GENOMIC DNA]</scope>
</reference>
<evidence type="ECO:0000313" key="3">
    <source>
        <dbReference type="Proteomes" id="UP000775872"/>
    </source>
</evidence>
<dbReference type="PROSITE" id="PS51186">
    <property type="entry name" value="GNAT"/>
    <property type="match status" value="1"/>
</dbReference>
<dbReference type="InterPro" id="IPR016181">
    <property type="entry name" value="Acyl_CoA_acyltransferase"/>
</dbReference>
<accession>A0A9N9W124</accession>
<dbReference type="PANTHER" id="PTHR42791:SF2">
    <property type="entry name" value="N-ACETYLTRANSFERASE DOMAIN-CONTAINING PROTEIN"/>
    <property type="match status" value="1"/>
</dbReference>
<dbReference type="Pfam" id="PF00583">
    <property type="entry name" value="Acetyltransf_1"/>
    <property type="match status" value="1"/>
</dbReference>
<evidence type="ECO:0000313" key="2">
    <source>
        <dbReference type="EMBL" id="CAH0044300.1"/>
    </source>
</evidence>
<dbReference type="EMBL" id="CABFOC020000005">
    <property type="protein sequence ID" value="CAH0044300.1"/>
    <property type="molecule type" value="Genomic_DNA"/>
</dbReference>
<dbReference type="InterPro" id="IPR000182">
    <property type="entry name" value="GNAT_dom"/>
</dbReference>
<dbReference type="AlphaFoldDB" id="A0A9N9W124"/>
<sequence>MNQISIRPATVADADAICRVQMDAQEPLHEFYELFFKDHPRKLAPIALRQALARPDKFTFLVAEKEETDGSASKEVVGYARYTIVRAADDAAGESTPAPPASTVWDRPGHMDELWGQFNADQDAGEAVVEEVIAGRRHLWVQQVMILPDRQRQGIGRKLLQKALDEADAQGVPSILTSSEKGYGLYVRLGFVSLAEFTLDNGAWTVRVLEHLKSLGMSRDETLAEKYRGTVEKGWAMIREVAKNTRQCVSLV</sequence>
<name>A0A9N9W124_9HYPO</name>
<dbReference type="Proteomes" id="UP000775872">
    <property type="component" value="Unassembled WGS sequence"/>
</dbReference>
<organism evidence="2 3">
    <name type="scientific">Clonostachys solani</name>
    <dbReference type="NCBI Taxonomy" id="160281"/>
    <lineage>
        <taxon>Eukaryota</taxon>
        <taxon>Fungi</taxon>
        <taxon>Dikarya</taxon>
        <taxon>Ascomycota</taxon>
        <taxon>Pezizomycotina</taxon>
        <taxon>Sordariomycetes</taxon>
        <taxon>Hypocreomycetidae</taxon>
        <taxon>Hypocreales</taxon>
        <taxon>Bionectriaceae</taxon>
        <taxon>Clonostachys</taxon>
    </lineage>
</organism>
<protein>
    <recommendedName>
        <fullName evidence="1">N-acetyltransferase domain-containing protein</fullName>
    </recommendedName>
</protein>
<keyword evidence="3" id="KW-1185">Reference proteome</keyword>
<dbReference type="GO" id="GO:0016747">
    <property type="term" value="F:acyltransferase activity, transferring groups other than amino-acyl groups"/>
    <property type="evidence" value="ECO:0007669"/>
    <property type="project" value="InterPro"/>
</dbReference>
<feature type="domain" description="N-acetyltransferase" evidence="1">
    <location>
        <begin position="4"/>
        <end position="242"/>
    </location>
</feature>
<dbReference type="Gene3D" id="3.40.630.30">
    <property type="match status" value="1"/>
</dbReference>
<dbReference type="CDD" id="cd04301">
    <property type="entry name" value="NAT_SF"/>
    <property type="match status" value="1"/>
</dbReference>
<comment type="caution">
    <text evidence="2">The sequence shown here is derived from an EMBL/GenBank/DDBJ whole genome shotgun (WGS) entry which is preliminary data.</text>
</comment>
<evidence type="ECO:0000259" key="1">
    <source>
        <dbReference type="PROSITE" id="PS51186"/>
    </source>
</evidence>
<dbReference type="PANTHER" id="PTHR42791">
    <property type="entry name" value="GNAT FAMILY ACETYLTRANSFERASE"/>
    <property type="match status" value="1"/>
</dbReference>